<feature type="domain" description="2Fe-2S ferredoxin-type" evidence="9">
    <location>
        <begin position="3"/>
        <end position="88"/>
    </location>
</feature>
<dbReference type="InterPro" id="IPR036010">
    <property type="entry name" value="2Fe-2S_ferredoxin-like_sf"/>
</dbReference>
<evidence type="ECO:0000256" key="4">
    <source>
        <dbReference type="ARBA" id="ARBA00022723"/>
    </source>
</evidence>
<dbReference type="InterPro" id="IPR012675">
    <property type="entry name" value="Beta-grasp_dom_sf"/>
</dbReference>
<dbReference type="Proteomes" id="UP000321787">
    <property type="component" value="Unassembled WGS sequence"/>
</dbReference>
<evidence type="ECO:0000313" key="11">
    <source>
        <dbReference type="Proteomes" id="UP000321787"/>
    </source>
</evidence>
<dbReference type="PANTHER" id="PTHR43112">
    <property type="entry name" value="FERREDOXIN"/>
    <property type="match status" value="1"/>
</dbReference>
<name>A0A510UJX1_ALIFS</name>
<dbReference type="InterPro" id="IPR001041">
    <property type="entry name" value="2Fe-2S_ferredoxin-type"/>
</dbReference>
<dbReference type="Gene3D" id="3.10.20.30">
    <property type="match status" value="1"/>
</dbReference>
<dbReference type="AlphaFoldDB" id="A0A510UJX1"/>
<evidence type="ECO:0000256" key="8">
    <source>
        <dbReference type="ARBA" id="ARBA00034078"/>
    </source>
</evidence>
<comment type="similarity">
    <text evidence="1">Belongs to the 2Fe2S plant-type ferredoxin family.</text>
</comment>
<dbReference type="EMBL" id="BJTZ01000008">
    <property type="protein sequence ID" value="GEK13650.1"/>
    <property type="molecule type" value="Genomic_DNA"/>
</dbReference>
<comment type="cofactor">
    <cofactor evidence="8">
        <name>[2Fe-2S] cluster</name>
        <dbReference type="ChEBI" id="CHEBI:190135"/>
    </cofactor>
</comment>
<evidence type="ECO:0000259" key="9">
    <source>
        <dbReference type="PROSITE" id="PS51085"/>
    </source>
</evidence>
<dbReference type="CDD" id="cd00207">
    <property type="entry name" value="fer2"/>
    <property type="match status" value="1"/>
</dbReference>
<evidence type="ECO:0000256" key="7">
    <source>
        <dbReference type="ARBA" id="ARBA00023014"/>
    </source>
</evidence>
<evidence type="ECO:0000256" key="5">
    <source>
        <dbReference type="ARBA" id="ARBA00022982"/>
    </source>
</evidence>
<dbReference type="PANTHER" id="PTHR43112:SF3">
    <property type="entry name" value="FERREDOXIN-2, CHLOROPLASTIC"/>
    <property type="match status" value="1"/>
</dbReference>
<gene>
    <name evidence="10" type="ORF">AFI02nite_16860</name>
</gene>
<organism evidence="10 11">
    <name type="scientific">Aliivibrio fischeri</name>
    <name type="common">Vibrio fischeri</name>
    <dbReference type="NCBI Taxonomy" id="668"/>
    <lineage>
        <taxon>Bacteria</taxon>
        <taxon>Pseudomonadati</taxon>
        <taxon>Pseudomonadota</taxon>
        <taxon>Gammaproteobacteria</taxon>
        <taxon>Vibrionales</taxon>
        <taxon>Vibrionaceae</taxon>
        <taxon>Aliivibrio</taxon>
    </lineage>
</organism>
<dbReference type="Pfam" id="PF00111">
    <property type="entry name" value="Fer2"/>
    <property type="match status" value="1"/>
</dbReference>
<dbReference type="SUPFAM" id="SSF54292">
    <property type="entry name" value="2Fe-2S ferredoxin-like"/>
    <property type="match status" value="1"/>
</dbReference>
<protein>
    <submittedName>
        <fullName evidence="10">Ferredoxin</fullName>
    </submittedName>
</protein>
<dbReference type="PROSITE" id="PS51085">
    <property type="entry name" value="2FE2S_FER_2"/>
    <property type="match status" value="1"/>
</dbReference>
<reference evidence="10 11" key="1">
    <citation type="submission" date="2019-07" db="EMBL/GenBank/DDBJ databases">
        <title>Whole genome shotgun sequence of Aliivibrio fischeri NBRC 101058.</title>
        <authorList>
            <person name="Hosoyama A."/>
            <person name="Uohara A."/>
            <person name="Ohji S."/>
            <person name="Ichikawa N."/>
        </authorList>
    </citation>
    <scope>NUCLEOTIDE SEQUENCE [LARGE SCALE GENOMIC DNA]</scope>
    <source>
        <strain evidence="10 11">NBRC 101058</strain>
    </source>
</reference>
<dbReference type="PROSITE" id="PS00197">
    <property type="entry name" value="2FE2S_FER_1"/>
    <property type="match status" value="1"/>
</dbReference>
<keyword evidence="2" id="KW-0813">Transport</keyword>
<dbReference type="GO" id="GO:0046872">
    <property type="term" value="F:metal ion binding"/>
    <property type="evidence" value="ECO:0007669"/>
    <property type="project" value="UniProtKB-KW"/>
</dbReference>
<evidence type="ECO:0000256" key="6">
    <source>
        <dbReference type="ARBA" id="ARBA00023004"/>
    </source>
</evidence>
<dbReference type="GO" id="GO:0051537">
    <property type="term" value="F:2 iron, 2 sulfur cluster binding"/>
    <property type="evidence" value="ECO:0007669"/>
    <property type="project" value="UniProtKB-KW"/>
</dbReference>
<keyword evidence="5" id="KW-0249">Electron transport</keyword>
<evidence type="ECO:0000256" key="1">
    <source>
        <dbReference type="ARBA" id="ARBA00007874"/>
    </source>
</evidence>
<keyword evidence="6" id="KW-0408">Iron</keyword>
<keyword evidence="4" id="KW-0479">Metal-binding</keyword>
<evidence type="ECO:0000256" key="2">
    <source>
        <dbReference type="ARBA" id="ARBA00022448"/>
    </source>
</evidence>
<dbReference type="InterPro" id="IPR006058">
    <property type="entry name" value="2Fe2S_fd_BS"/>
</dbReference>
<evidence type="ECO:0000313" key="10">
    <source>
        <dbReference type="EMBL" id="GEK13650.1"/>
    </source>
</evidence>
<proteinExistence type="inferred from homology"/>
<comment type="caution">
    <text evidence="10">The sequence shown here is derived from an EMBL/GenBank/DDBJ whole genome shotgun (WGS) entry which is preliminary data.</text>
</comment>
<keyword evidence="7" id="KW-0411">Iron-sulfur</keyword>
<keyword evidence="3" id="KW-0001">2Fe-2S</keyword>
<evidence type="ECO:0000256" key="3">
    <source>
        <dbReference type="ARBA" id="ARBA00022714"/>
    </source>
</evidence>
<sequence length="88" mass="9851">MMKKITLLPQQKEFSIEEGQTILDAALEAGINYPNRCQVGACAMCLCKKLEGEIEYDLEPLLTDKEQQEGWVFACQATAKSDLVLLLE</sequence>
<accession>A0A510UJX1</accession>